<dbReference type="InterPro" id="IPR001763">
    <property type="entry name" value="Rhodanese-like_dom"/>
</dbReference>
<dbReference type="InterPro" id="IPR036873">
    <property type="entry name" value="Rhodanese-like_dom_sf"/>
</dbReference>
<dbReference type="InterPro" id="IPR050229">
    <property type="entry name" value="GlpE_sulfurtransferase"/>
</dbReference>
<evidence type="ECO:0000313" key="4">
    <source>
        <dbReference type="Proteomes" id="UP000218899"/>
    </source>
</evidence>
<evidence type="ECO:0000313" key="3">
    <source>
        <dbReference type="EMBL" id="BAU50312.1"/>
    </source>
</evidence>
<dbReference type="SUPFAM" id="SSF52821">
    <property type="entry name" value="Rhodanese/Cell cycle control phosphatase"/>
    <property type="match status" value="2"/>
</dbReference>
<dbReference type="OrthoDB" id="9814704at2"/>
<dbReference type="PANTHER" id="PTHR43031">
    <property type="entry name" value="FAD-DEPENDENT OXIDOREDUCTASE"/>
    <property type="match status" value="1"/>
</dbReference>
<name>A0A1C7AFW6_9GAMM</name>
<evidence type="ECO:0000259" key="2">
    <source>
        <dbReference type="PROSITE" id="PS50206"/>
    </source>
</evidence>
<dbReference type="AlphaFoldDB" id="A0A1C7AFW6"/>
<accession>A0A1C7AFW6</accession>
<keyword evidence="1" id="KW-0732">Signal</keyword>
<feature type="domain" description="Rhodanese" evidence="2">
    <location>
        <begin position="45"/>
        <end position="139"/>
    </location>
</feature>
<evidence type="ECO:0000256" key="1">
    <source>
        <dbReference type="SAM" id="SignalP"/>
    </source>
</evidence>
<keyword evidence="4" id="KW-1185">Reference proteome</keyword>
<feature type="domain" description="Rhodanese" evidence="2">
    <location>
        <begin position="176"/>
        <end position="265"/>
    </location>
</feature>
<dbReference type="PROSITE" id="PS50206">
    <property type="entry name" value="RHODANESE_3"/>
    <property type="match status" value="2"/>
</dbReference>
<gene>
    <name evidence="3" type="ORF">SVA_3778</name>
</gene>
<dbReference type="PANTHER" id="PTHR43031:SF1">
    <property type="entry name" value="PYRIDINE NUCLEOTIDE-DISULPHIDE OXIDOREDUCTASE"/>
    <property type="match status" value="1"/>
</dbReference>
<dbReference type="SMART" id="SM00450">
    <property type="entry name" value="RHOD"/>
    <property type="match status" value="2"/>
</dbReference>
<reference evidence="3 4" key="1">
    <citation type="submission" date="2015-08" db="EMBL/GenBank/DDBJ databases">
        <title>Complete genome sequence of Sulfurifustis variabilis.</title>
        <authorList>
            <person name="Miura A."/>
            <person name="Kojima H."/>
            <person name="Fukui M."/>
        </authorList>
    </citation>
    <scope>NUCLEOTIDE SEQUENCE [LARGE SCALE GENOMIC DNA]</scope>
    <source>
        <strain evidence="4">skN76</strain>
    </source>
</reference>
<dbReference type="Proteomes" id="UP000218899">
    <property type="component" value="Chromosome"/>
</dbReference>
<dbReference type="Gene3D" id="3.40.250.10">
    <property type="entry name" value="Rhodanese-like domain"/>
    <property type="match status" value="2"/>
</dbReference>
<dbReference type="KEGG" id="sva:SVA_3778"/>
<dbReference type="EMBL" id="AP014936">
    <property type="protein sequence ID" value="BAU50312.1"/>
    <property type="molecule type" value="Genomic_DNA"/>
</dbReference>
<organism evidence="3 4">
    <name type="scientific">Sulfurifustis variabilis</name>
    <dbReference type="NCBI Taxonomy" id="1675686"/>
    <lineage>
        <taxon>Bacteria</taxon>
        <taxon>Pseudomonadati</taxon>
        <taxon>Pseudomonadota</taxon>
        <taxon>Gammaproteobacteria</taxon>
        <taxon>Acidiferrobacterales</taxon>
        <taxon>Acidiferrobacteraceae</taxon>
        <taxon>Sulfurifustis</taxon>
    </lineage>
</organism>
<dbReference type="CDD" id="cd00158">
    <property type="entry name" value="RHOD"/>
    <property type="match status" value="2"/>
</dbReference>
<protein>
    <submittedName>
        <fullName evidence="3">Rhodanese</fullName>
    </submittedName>
</protein>
<dbReference type="RefSeq" id="WP_096462627.1">
    <property type="nucleotide sequence ID" value="NZ_AP014936.1"/>
</dbReference>
<dbReference type="Pfam" id="PF00581">
    <property type="entry name" value="Rhodanese"/>
    <property type="match status" value="2"/>
</dbReference>
<feature type="signal peptide" evidence="1">
    <location>
        <begin position="1"/>
        <end position="20"/>
    </location>
</feature>
<feature type="chain" id="PRO_5008752428" evidence="1">
    <location>
        <begin position="21"/>
        <end position="271"/>
    </location>
</feature>
<sequence>MKKSLTSILVILGFVGAAQADQAKYPHRARYKHVPIIEAESLHGQLERVALVDVRSRYEYDTLHIKGALHIPLSKDKLPAAALELRKQSARPIVFYCNGTTCKKSYEAAEYAINAGVTNVYAYDAGLDVWTRKYPEASVLLGRSPIAPSDLIDKEAYKARVISAADFEARVEKGAAIVLDIRDLRQRDVALFPFKEERAPLDDRAKIAEVVARAKRSDKPLLVYDKVGKQAPWFQYYLEKEGVKNYYFMDGGAEGYHEAKFGKLKLPKFDS</sequence>
<proteinExistence type="predicted"/>